<dbReference type="Pfam" id="PF07494">
    <property type="entry name" value="Reg_prop"/>
    <property type="match status" value="1"/>
</dbReference>
<organism evidence="6 7">
    <name type="scientific">Parapedobacter koreensis</name>
    <dbReference type="NCBI Taxonomy" id="332977"/>
    <lineage>
        <taxon>Bacteria</taxon>
        <taxon>Pseudomonadati</taxon>
        <taxon>Bacteroidota</taxon>
        <taxon>Sphingobacteriia</taxon>
        <taxon>Sphingobacteriales</taxon>
        <taxon>Sphingobacteriaceae</taxon>
        <taxon>Parapedobacter</taxon>
    </lineage>
</organism>
<evidence type="ECO:0000313" key="7">
    <source>
        <dbReference type="Proteomes" id="UP000198916"/>
    </source>
</evidence>
<dbReference type="GO" id="GO:0000155">
    <property type="term" value="F:phosphorelay sensor kinase activity"/>
    <property type="evidence" value="ECO:0007669"/>
    <property type="project" value="InterPro"/>
</dbReference>
<reference evidence="7" key="1">
    <citation type="submission" date="2016-10" db="EMBL/GenBank/DDBJ databases">
        <authorList>
            <person name="Varghese N."/>
            <person name="Submissions S."/>
        </authorList>
    </citation>
    <scope>NUCLEOTIDE SEQUENCE [LARGE SCALE GENOMIC DNA]</scope>
    <source>
        <strain evidence="7">Jip14</strain>
    </source>
</reference>
<evidence type="ECO:0000259" key="5">
    <source>
        <dbReference type="Pfam" id="PF07495"/>
    </source>
</evidence>
<feature type="domain" description="Two component regulator three Y" evidence="5">
    <location>
        <begin position="700"/>
        <end position="762"/>
    </location>
</feature>
<dbReference type="Gene3D" id="3.30.565.10">
    <property type="entry name" value="Histidine kinase-like ATPase, C-terminal domain"/>
    <property type="match status" value="1"/>
</dbReference>
<dbReference type="PANTHER" id="PTHR34220:SF7">
    <property type="entry name" value="SENSOR HISTIDINE KINASE YPDA"/>
    <property type="match status" value="1"/>
</dbReference>
<dbReference type="EMBL" id="FNZR01000011">
    <property type="protein sequence ID" value="SEL85022.1"/>
    <property type="molecule type" value="Genomic_DNA"/>
</dbReference>
<dbReference type="InterPro" id="IPR036890">
    <property type="entry name" value="HATPase_C_sf"/>
</dbReference>
<dbReference type="RefSeq" id="WP_090608713.1">
    <property type="nucleotide sequence ID" value="NZ_FNZR01000011.1"/>
</dbReference>
<protein>
    <submittedName>
        <fullName evidence="6">Two component regulator propeller</fullName>
    </submittedName>
</protein>
<keyword evidence="1" id="KW-1133">Transmembrane helix</keyword>
<dbReference type="GO" id="GO:0016020">
    <property type="term" value="C:membrane"/>
    <property type="evidence" value="ECO:0007669"/>
    <property type="project" value="InterPro"/>
</dbReference>
<dbReference type="OrthoDB" id="9809670at2"/>
<proteinExistence type="predicted"/>
<dbReference type="InterPro" id="IPR011110">
    <property type="entry name" value="Reg_prop"/>
</dbReference>
<keyword evidence="7" id="KW-1185">Reference proteome</keyword>
<evidence type="ECO:0000259" key="4">
    <source>
        <dbReference type="Pfam" id="PF06580"/>
    </source>
</evidence>
<dbReference type="AlphaFoldDB" id="A0A1H7TJF4"/>
<sequence>MHPFRPIAFAVLCLTFAASGFAQYTPMTYRTLTVPDGLPQSYVSGIVQDPQGFMWIGTRDGLARYDGRQFKVFRHDGDDSTTLASNITRKLTLDRDGLLWIGYEEGELDILNTRTEEIIHCSAEVPYAALKHSIKMDGPIVQDRSGKHWMLSKDGALFVVDLHEKQLTRHTATSLFPQFDEHYITGLARVGDDMLLMLDRSMAYINGDMQVRERVMFDFANNRLYNPTVDWKDTSPLVRSNGDMLFADQGRLVFFEKAKAAFTVFRLPVKQYFIMPRLLMGKDENIIVAYRNYSYYFYRATNQLVLVDTMASNQYVKTALCVDRSGVLWEGSNGFGIRQFDVYLRHMPSQAYQIDFPFEVLHHLGIAQEAVDRTFLRGINAYFFRWVNGRDGQIWMAKAGEDSVRTPNLLRYHDGILRQEHFVYHNLSPQPNQGIDALAVDPGGDLWGLDHRFRLIRFDEATDTATVYPPLALGYLKDRFNEINGMVADGDNTFWICSARGLIRYHLRTGSVAHFIEDKRAVHLLAIQQDPRDPDILWLGTYSDGLIRFDKRTGSYRFFKARDGLPNHTVYTIIPDARGVLWCSSNKGIFSFNPETYQVHGYIPQGNTPLVECNRFHCFVFPDGKLLFGGTGVYTRFAPSDMRDDHFEPNTALTGIFINNKPAHYGNPEFPLDRPINALQRLRVPYHQNFLSFEFAALQFNAPEKLQYRYKLEGFDTDWVLAGNKNVATYTGVPPGEYTLLINASNTSGKWSSHIKELPIIITPPFWKTWWFITLSVLASGILVFLLVRQQLRAIRKKDQARMAYERETMELEARALRSQMNPHFVFNCLSSIKSLIQQGEKRAAVAYLTTFSKLIRNQLSNTQKEISLQEELDTCLLYVQLEALRFGDKLSCLFEADPHVNLAALKVPPLIIQPFVENAIVHGILPKAGNGSVAITVQQQGDNVVCRIDDNGIGREQAALLKSKRKARHESKGTLLATHRLKLHNTLSRHNIDITIDDKLDENRLAAGTCVSLLFKLQP</sequence>
<dbReference type="Pfam" id="PF06580">
    <property type="entry name" value="His_kinase"/>
    <property type="match status" value="1"/>
</dbReference>
<dbReference type="InterPro" id="IPR010559">
    <property type="entry name" value="Sig_transdc_His_kin_internal"/>
</dbReference>
<dbReference type="Gene3D" id="2.130.10.10">
    <property type="entry name" value="YVTN repeat-like/Quinoprotein amine dehydrogenase"/>
    <property type="match status" value="2"/>
</dbReference>
<accession>A0A1H7TJF4</accession>
<evidence type="ECO:0000256" key="1">
    <source>
        <dbReference type="SAM" id="Phobius"/>
    </source>
</evidence>
<dbReference type="STRING" id="332977.SAMN05421740_111110"/>
<evidence type="ECO:0000256" key="2">
    <source>
        <dbReference type="SAM" id="SignalP"/>
    </source>
</evidence>
<dbReference type="PANTHER" id="PTHR34220">
    <property type="entry name" value="SENSOR HISTIDINE KINASE YPDA"/>
    <property type="match status" value="1"/>
</dbReference>
<feature type="domain" description="Signal transduction histidine kinase internal region" evidence="4">
    <location>
        <begin position="813"/>
        <end position="891"/>
    </location>
</feature>
<dbReference type="InterPro" id="IPR011123">
    <property type="entry name" value="Y_Y_Y"/>
</dbReference>
<dbReference type="Gene3D" id="2.60.40.10">
    <property type="entry name" value="Immunoglobulins"/>
    <property type="match status" value="1"/>
</dbReference>
<feature type="signal peptide" evidence="2">
    <location>
        <begin position="1"/>
        <end position="22"/>
    </location>
</feature>
<dbReference type="InterPro" id="IPR003594">
    <property type="entry name" value="HATPase_dom"/>
</dbReference>
<keyword evidence="2" id="KW-0732">Signal</keyword>
<name>A0A1H7TJF4_9SPHI</name>
<dbReference type="SUPFAM" id="SSF63829">
    <property type="entry name" value="Calcium-dependent phosphotriesterase"/>
    <property type="match status" value="2"/>
</dbReference>
<dbReference type="FunFam" id="2.60.40.10:FF:000791">
    <property type="entry name" value="Two-component system sensor histidine kinase/response regulator"/>
    <property type="match status" value="1"/>
</dbReference>
<dbReference type="Pfam" id="PF07495">
    <property type="entry name" value="Y_Y_Y"/>
    <property type="match status" value="1"/>
</dbReference>
<dbReference type="InterPro" id="IPR013783">
    <property type="entry name" value="Ig-like_fold"/>
</dbReference>
<feature type="transmembrane region" description="Helical" evidence="1">
    <location>
        <begin position="769"/>
        <end position="788"/>
    </location>
</feature>
<evidence type="ECO:0000313" key="6">
    <source>
        <dbReference type="EMBL" id="SEL85022.1"/>
    </source>
</evidence>
<dbReference type="InterPro" id="IPR015943">
    <property type="entry name" value="WD40/YVTN_repeat-like_dom_sf"/>
</dbReference>
<dbReference type="Pfam" id="PF02518">
    <property type="entry name" value="HATPase_c"/>
    <property type="match status" value="1"/>
</dbReference>
<feature type="chain" id="PRO_5011662913" evidence="2">
    <location>
        <begin position="23"/>
        <end position="1020"/>
    </location>
</feature>
<evidence type="ECO:0000259" key="3">
    <source>
        <dbReference type="Pfam" id="PF02518"/>
    </source>
</evidence>
<feature type="domain" description="Histidine kinase/HSP90-like ATPase" evidence="3">
    <location>
        <begin position="912"/>
        <end position="1019"/>
    </location>
</feature>
<keyword evidence="1" id="KW-0472">Membrane</keyword>
<dbReference type="InterPro" id="IPR050640">
    <property type="entry name" value="Bact_2-comp_sensor_kinase"/>
</dbReference>
<dbReference type="Proteomes" id="UP000198916">
    <property type="component" value="Unassembled WGS sequence"/>
</dbReference>
<dbReference type="SUPFAM" id="SSF55874">
    <property type="entry name" value="ATPase domain of HSP90 chaperone/DNA topoisomerase II/histidine kinase"/>
    <property type="match status" value="1"/>
</dbReference>
<gene>
    <name evidence="6" type="ORF">SAMN05421740_111110</name>
</gene>
<keyword evidence="1" id="KW-0812">Transmembrane</keyword>